<accession>A0A2Z6P9I8</accession>
<evidence type="ECO:0000313" key="2">
    <source>
        <dbReference type="Proteomes" id="UP000242715"/>
    </source>
</evidence>
<organism evidence="1 2">
    <name type="scientific">Trifolium subterraneum</name>
    <name type="common">Subterranean clover</name>
    <dbReference type="NCBI Taxonomy" id="3900"/>
    <lineage>
        <taxon>Eukaryota</taxon>
        <taxon>Viridiplantae</taxon>
        <taxon>Streptophyta</taxon>
        <taxon>Embryophyta</taxon>
        <taxon>Tracheophyta</taxon>
        <taxon>Spermatophyta</taxon>
        <taxon>Magnoliopsida</taxon>
        <taxon>eudicotyledons</taxon>
        <taxon>Gunneridae</taxon>
        <taxon>Pentapetalae</taxon>
        <taxon>rosids</taxon>
        <taxon>fabids</taxon>
        <taxon>Fabales</taxon>
        <taxon>Fabaceae</taxon>
        <taxon>Papilionoideae</taxon>
        <taxon>50 kb inversion clade</taxon>
        <taxon>NPAAA clade</taxon>
        <taxon>Hologalegina</taxon>
        <taxon>IRL clade</taxon>
        <taxon>Trifolieae</taxon>
        <taxon>Trifolium</taxon>
    </lineage>
</organism>
<keyword evidence="2" id="KW-1185">Reference proteome</keyword>
<dbReference type="EMBL" id="DF973823">
    <property type="protein sequence ID" value="GAU40739.1"/>
    <property type="molecule type" value="Genomic_DNA"/>
</dbReference>
<dbReference type="Proteomes" id="UP000242715">
    <property type="component" value="Unassembled WGS sequence"/>
</dbReference>
<reference evidence="2" key="1">
    <citation type="journal article" date="2017" name="Front. Plant Sci.">
        <title>Climate Clever Clovers: New Paradigm to Reduce the Environmental Footprint of Ruminants by Breeding Low Methanogenic Forages Utilizing Haplotype Variation.</title>
        <authorList>
            <person name="Kaur P."/>
            <person name="Appels R."/>
            <person name="Bayer P.E."/>
            <person name="Keeble-Gagnere G."/>
            <person name="Wang J."/>
            <person name="Hirakawa H."/>
            <person name="Shirasawa K."/>
            <person name="Vercoe P."/>
            <person name="Stefanova K."/>
            <person name="Durmic Z."/>
            <person name="Nichols P."/>
            <person name="Revell C."/>
            <person name="Isobe S.N."/>
            <person name="Edwards D."/>
            <person name="Erskine W."/>
        </authorList>
    </citation>
    <scope>NUCLEOTIDE SEQUENCE [LARGE SCALE GENOMIC DNA]</scope>
    <source>
        <strain evidence="2">cv. Daliak</strain>
    </source>
</reference>
<sequence length="149" mass="16832">MGIAKGGWVAFGDFTANQDLREQKQPLILTFRLQQIHSMLIFGDPFSANLLRETGTLQPAPVDFKPVPCISGEPSFFLLTFPVSTLQVGNPPPLLLLSFFLFVFNGSRCRQQLRFLFYFPTLALLSSRLALYQSSFLESAAIRDRQPWT</sequence>
<protein>
    <submittedName>
        <fullName evidence="1">Uncharacterized protein</fullName>
    </submittedName>
</protein>
<dbReference type="AlphaFoldDB" id="A0A2Z6P9I8"/>
<name>A0A2Z6P9I8_TRISU</name>
<proteinExistence type="predicted"/>
<evidence type="ECO:0000313" key="1">
    <source>
        <dbReference type="EMBL" id="GAU40739.1"/>
    </source>
</evidence>
<gene>
    <name evidence="1" type="ORF">TSUD_14240</name>
</gene>